<dbReference type="InterPro" id="IPR002195">
    <property type="entry name" value="Dihydroorotase_CS"/>
</dbReference>
<dbReference type="GO" id="GO:0006221">
    <property type="term" value="P:pyrimidine nucleotide biosynthetic process"/>
    <property type="evidence" value="ECO:0007669"/>
    <property type="project" value="UniProtKB-KW"/>
</dbReference>
<dbReference type="InterPro" id="IPR050138">
    <property type="entry name" value="DHOase/Allantoinase_Hydrolase"/>
</dbReference>
<reference evidence="5" key="1">
    <citation type="journal article" date="2014" name="Front. Microbiol.">
        <title>High frequency of phylogenetically diverse reductive dehalogenase-homologous genes in deep subseafloor sedimentary metagenomes.</title>
        <authorList>
            <person name="Kawai M."/>
            <person name="Futagami T."/>
            <person name="Toyoda A."/>
            <person name="Takaki Y."/>
            <person name="Nishi S."/>
            <person name="Hori S."/>
            <person name="Arai W."/>
            <person name="Tsubouchi T."/>
            <person name="Morono Y."/>
            <person name="Uchiyama I."/>
            <person name="Ito T."/>
            <person name="Fujiyama A."/>
            <person name="Inagaki F."/>
            <person name="Takami H."/>
        </authorList>
    </citation>
    <scope>NUCLEOTIDE SEQUENCE</scope>
    <source>
        <strain evidence="5">Expedition CK06-06</strain>
    </source>
</reference>
<keyword evidence="3" id="KW-0665">Pyrimidine biosynthesis</keyword>
<dbReference type="InterPro" id="IPR032466">
    <property type="entry name" value="Metal_Hydrolase"/>
</dbReference>
<evidence type="ECO:0000259" key="4">
    <source>
        <dbReference type="Pfam" id="PF01979"/>
    </source>
</evidence>
<dbReference type="InterPro" id="IPR004722">
    <property type="entry name" value="DHOase"/>
</dbReference>
<dbReference type="CDD" id="cd01317">
    <property type="entry name" value="DHOase_IIa"/>
    <property type="match status" value="1"/>
</dbReference>
<dbReference type="GO" id="GO:0005737">
    <property type="term" value="C:cytoplasm"/>
    <property type="evidence" value="ECO:0007669"/>
    <property type="project" value="TreeGrafter"/>
</dbReference>
<dbReference type="InterPro" id="IPR006680">
    <property type="entry name" value="Amidohydro-rel"/>
</dbReference>
<dbReference type="GO" id="GO:0004038">
    <property type="term" value="F:allantoinase activity"/>
    <property type="evidence" value="ECO:0007669"/>
    <property type="project" value="TreeGrafter"/>
</dbReference>
<accession>X0WEY5</accession>
<sequence length="246" mass="25975">EEMAKAGAAAFSDDGDYIASDGLMRQVLERAKALGRPVLSHCEDKAVSGDGVMHEGTVSRELDVPGIPAEAEEAAAARDIALCELTGAALHIQHVSTAGTVEMIRQAKARGIHITAEAAPHHFTLTDEDARELDPNLKMNPPLRTKGDMDAVRKGLADGTIDCIASDHAPHTAEAKGKGFIDAPFGIIGMESFLPVIITELVDTGVLSLPEAVKRVTINPAKILGIDRGTLATDTQADITIFDPDE</sequence>
<keyword evidence="2" id="KW-0378">Hydrolase</keyword>
<feature type="non-terminal residue" evidence="5">
    <location>
        <position position="246"/>
    </location>
</feature>
<dbReference type="AlphaFoldDB" id="X0WEY5"/>
<organism evidence="5">
    <name type="scientific">marine sediment metagenome</name>
    <dbReference type="NCBI Taxonomy" id="412755"/>
    <lineage>
        <taxon>unclassified sequences</taxon>
        <taxon>metagenomes</taxon>
        <taxon>ecological metagenomes</taxon>
    </lineage>
</organism>
<proteinExistence type="predicted"/>
<dbReference type="EMBL" id="BARS01046393">
    <property type="protein sequence ID" value="GAG29230.1"/>
    <property type="molecule type" value="Genomic_DNA"/>
</dbReference>
<dbReference type="PANTHER" id="PTHR43668:SF2">
    <property type="entry name" value="ALLANTOINASE"/>
    <property type="match status" value="1"/>
</dbReference>
<comment type="caution">
    <text evidence="5">The sequence shown here is derived from an EMBL/GenBank/DDBJ whole genome shotgun (WGS) entry which is preliminary data.</text>
</comment>
<dbReference type="GO" id="GO:0046872">
    <property type="term" value="F:metal ion binding"/>
    <property type="evidence" value="ECO:0007669"/>
    <property type="project" value="UniProtKB-KW"/>
</dbReference>
<evidence type="ECO:0000256" key="3">
    <source>
        <dbReference type="ARBA" id="ARBA00022975"/>
    </source>
</evidence>
<evidence type="ECO:0000313" key="5">
    <source>
        <dbReference type="EMBL" id="GAG29230.1"/>
    </source>
</evidence>
<keyword evidence="1" id="KW-0479">Metal-binding</keyword>
<dbReference type="PANTHER" id="PTHR43668">
    <property type="entry name" value="ALLANTOINASE"/>
    <property type="match status" value="1"/>
</dbReference>
<dbReference type="Pfam" id="PF01979">
    <property type="entry name" value="Amidohydro_1"/>
    <property type="match status" value="1"/>
</dbReference>
<gene>
    <name evidence="5" type="ORF">S01H1_69841</name>
</gene>
<dbReference type="GO" id="GO:0006145">
    <property type="term" value="P:purine nucleobase catabolic process"/>
    <property type="evidence" value="ECO:0007669"/>
    <property type="project" value="TreeGrafter"/>
</dbReference>
<dbReference type="GO" id="GO:0004151">
    <property type="term" value="F:dihydroorotase activity"/>
    <property type="evidence" value="ECO:0007669"/>
    <property type="project" value="InterPro"/>
</dbReference>
<dbReference type="PROSITE" id="PS00483">
    <property type="entry name" value="DIHYDROOROTASE_2"/>
    <property type="match status" value="1"/>
</dbReference>
<evidence type="ECO:0000256" key="1">
    <source>
        <dbReference type="ARBA" id="ARBA00022723"/>
    </source>
</evidence>
<feature type="domain" description="Amidohydrolase-related" evidence="4">
    <location>
        <begin position="9"/>
        <end position="244"/>
    </location>
</feature>
<name>X0WEY5_9ZZZZ</name>
<protein>
    <recommendedName>
        <fullName evidence="4">Amidohydrolase-related domain-containing protein</fullName>
    </recommendedName>
</protein>
<dbReference type="Gene3D" id="3.20.20.140">
    <property type="entry name" value="Metal-dependent hydrolases"/>
    <property type="match status" value="1"/>
</dbReference>
<dbReference type="SUPFAM" id="SSF51556">
    <property type="entry name" value="Metallo-dependent hydrolases"/>
    <property type="match status" value="1"/>
</dbReference>
<evidence type="ECO:0000256" key="2">
    <source>
        <dbReference type="ARBA" id="ARBA00022801"/>
    </source>
</evidence>
<feature type="non-terminal residue" evidence="5">
    <location>
        <position position="1"/>
    </location>
</feature>